<dbReference type="RefSeq" id="WP_272085893.1">
    <property type="nucleotide sequence ID" value="NZ_JAQNDL010000001.1"/>
</dbReference>
<dbReference type="Pfam" id="PF05834">
    <property type="entry name" value="Lycopene_cycl"/>
    <property type="match status" value="1"/>
</dbReference>
<dbReference type="SUPFAM" id="SSF51905">
    <property type="entry name" value="FAD/NAD(P)-binding domain"/>
    <property type="match status" value="1"/>
</dbReference>
<accession>A0ABT5DY85</accession>
<proteinExistence type="predicted"/>
<comment type="caution">
    <text evidence="1">The sequence shown here is derived from an EMBL/GenBank/DDBJ whole genome shotgun (WGS) entry which is preliminary data.</text>
</comment>
<dbReference type="Gene3D" id="3.50.50.60">
    <property type="entry name" value="FAD/NAD(P)-binding domain"/>
    <property type="match status" value="1"/>
</dbReference>
<dbReference type="EMBL" id="JAQNDL010000001">
    <property type="protein sequence ID" value="MDC0717406.1"/>
    <property type="molecule type" value="Genomic_DNA"/>
</dbReference>
<dbReference type="InterPro" id="IPR036188">
    <property type="entry name" value="FAD/NAD-bd_sf"/>
</dbReference>
<evidence type="ECO:0000313" key="2">
    <source>
        <dbReference type="Proteomes" id="UP001221686"/>
    </source>
</evidence>
<protein>
    <submittedName>
        <fullName evidence="1">Lycopene cyclase family protein</fullName>
    </submittedName>
</protein>
<reference evidence="1 2" key="1">
    <citation type="submission" date="2022-11" db="EMBL/GenBank/DDBJ databases">
        <title>Minimal conservation of predation-associated metabolite biosynthetic gene clusters underscores biosynthetic potential of Myxococcota including descriptions for ten novel species: Archangium lansinium sp. nov., Myxococcus landrumus sp. nov., Nannocystis bai.</title>
        <authorList>
            <person name="Ahearne A."/>
            <person name="Stevens C."/>
            <person name="Dowd S."/>
        </authorList>
    </citation>
    <scope>NUCLEOTIDE SEQUENCE [LARGE SCALE GENOMIC DNA]</scope>
    <source>
        <strain evidence="1 2">BB15-2</strain>
    </source>
</reference>
<name>A0ABT5DY85_9BACT</name>
<sequence length="395" mass="43972">MPPVRADYVIAGAGCAGLSLAVQIALQARRRQVACPRMVLIEPRARHARDRTWCYWRFVDHPFAAAVRHRWTRWRVADAERSLVRGTTRHPYEHVPSDVFYDMALGTLAEFPEIELRRGCAVRAIREVGDGCEVVTDAEVVRARLVFDSRPAPAPAPGGDEVDLLQHFVGWEVEAPAPVFDPEVPTVMDFAVDQARGIHFMYVLPFTSTRALVETTYISPESLPDATYEDDLRGYLRSRYGLTDPTVRWRERGAIAMTSRPAALRDSPRVIHLGLRGGLAKGSTGYAFQAIQRSSQLLAHELLERPGAPPRVPAPRPAAAVAMDRVLLAHLQRAPGRGPPLFVDLFERLPPDLLCRFLSDHAGPLDYPRVMLASPMAEMTAAVLRSRSLWLRAAT</sequence>
<keyword evidence="2" id="KW-1185">Reference proteome</keyword>
<evidence type="ECO:0000313" key="1">
    <source>
        <dbReference type="EMBL" id="MDC0717406.1"/>
    </source>
</evidence>
<organism evidence="1 2">
    <name type="scientific">Nannocystis bainbridge</name>
    <dbReference type="NCBI Taxonomy" id="2995303"/>
    <lineage>
        <taxon>Bacteria</taxon>
        <taxon>Pseudomonadati</taxon>
        <taxon>Myxococcota</taxon>
        <taxon>Polyangia</taxon>
        <taxon>Nannocystales</taxon>
        <taxon>Nannocystaceae</taxon>
        <taxon>Nannocystis</taxon>
    </lineage>
</organism>
<gene>
    <name evidence="1" type="ORF">POL25_10915</name>
</gene>
<dbReference type="Proteomes" id="UP001221686">
    <property type="component" value="Unassembled WGS sequence"/>
</dbReference>